<dbReference type="GO" id="GO:0051213">
    <property type="term" value="F:dioxygenase activity"/>
    <property type="evidence" value="ECO:0007669"/>
    <property type="project" value="UniProtKB-KW"/>
</dbReference>
<dbReference type="PANTHER" id="PTHR46332">
    <property type="entry name" value="ASPARTATE BETA-HYDROXYLASE DOMAIN-CONTAINING PROTEIN 2"/>
    <property type="match status" value="1"/>
</dbReference>
<gene>
    <name evidence="5" type="ORF">PO878_15345</name>
</gene>
<dbReference type="PANTHER" id="PTHR46332:SF5">
    <property type="entry name" value="ASPARTATE BETA-HYDROXYLASE DOMAIN CONTAINING 2"/>
    <property type="match status" value="1"/>
</dbReference>
<dbReference type="RefSeq" id="WP_272735403.1">
    <property type="nucleotide sequence ID" value="NZ_CP116942.1"/>
</dbReference>
<keyword evidence="2" id="KW-0223">Dioxygenase</keyword>
<dbReference type="AlphaFoldDB" id="A0AAE9Y479"/>
<dbReference type="SUPFAM" id="SSF51197">
    <property type="entry name" value="Clavaminate synthase-like"/>
    <property type="match status" value="1"/>
</dbReference>
<evidence type="ECO:0000259" key="4">
    <source>
        <dbReference type="Pfam" id="PF05118"/>
    </source>
</evidence>
<protein>
    <submittedName>
        <fullName evidence="5">Aspartyl/asparaginyl beta-hydroxylase domain-containing protein</fullName>
    </submittedName>
</protein>
<evidence type="ECO:0000256" key="1">
    <source>
        <dbReference type="ARBA" id="ARBA00007730"/>
    </source>
</evidence>
<reference evidence="5" key="1">
    <citation type="submission" date="2023-01" db="EMBL/GenBank/DDBJ databases">
        <title>The diversity of Class Acidimicrobiia in South China Sea sediment environments and the proposal of Iamia marina sp. nov., a novel species of the genus Iamia.</title>
        <authorList>
            <person name="He Y."/>
            <person name="Tian X."/>
        </authorList>
    </citation>
    <scope>NUCLEOTIDE SEQUENCE</scope>
    <source>
        <strain evidence="5">DSM 19957</strain>
    </source>
</reference>
<dbReference type="GO" id="GO:0016020">
    <property type="term" value="C:membrane"/>
    <property type="evidence" value="ECO:0007669"/>
    <property type="project" value="TreeGrafter"/>
</dbReference>
<dbReference type="Gene3D" id="2.60.120.330">
    <property type="entry name" value="B-lactam Antibiotic, Isopenicillin N Synthase, Chain"/>
    <property type="match status" value="1"/>
</dbReference>
<evidence type="ECO:0000256" key="3">
    <source>
        <dbReference type="ARBA" id="ARBA00023002"/>
    </source>
</evidence>
<dbReference type="InterPro" id="IPR007803">
    <property type="entry name" value="Asp/Arg/Pro-Hydrxlase"/>
</dbReference>
<dbReference type="Proteomes" id="UP001216390">
    <property type="component" value="Chromosome"/>
</dbReference>
<proteinExistence type="inferred from homology"/>
<keyword evidence="3" id="KW-0560">Oxidoreductase</keyword>
<comment type="similarity">
    <text evidence="1">Belongs to the aspartyl/asparaginyl beta-hydroxylase family.</text>
</comment>
<evidence type="ECO:0000256" key="2">
    <source>
        <dbReference type="ARBA" id="ARBA00022964"/>
    </source>
</evidence>
<organism evidence="5 6">
    <name type="scientific">Iamia majanohamensis</name>
    <dbReference type="NCBI Taxonomy" id="467976"/>
    <lineage>
        <taxon>Bacteria</taxon>
        <taxon>Bacillati</taxon>
        <taxon>Actinomycetota</taxon>
        <taxon>Acidimicrobiia</taxon>
        <taxon>Acidimicrobiales</taxon>
        <taxon>Iamiaceae</taxon>
        <taxon>Iamia</taxon>
    </lineage>
</organism>
<sequence length="277" mass="30972">MVRAEAKPSEVDPRPEPIWYFRSLALYKGKYPAYYDVSELPGTKVLEDNYEAIRDEILTFYRGHAERISPNNIPYTYEDPGWRTHTLYAFGLRHEDNCADLPFLDSVVSQIPDMVTATVSILEPHTRIHAHVGASSGVIRTHLGISVPGAYPEVGIRVRGHGRGWEEGKLFGIEMAHRHLAWNTTDQFRIALTVDTIKPEYADRKADICGRCLALLAMQTITTKVPLTKRLPRPVVGLVHTGASLAVRAVISGQRAYLRARRPAPAPSRRPDLAEAS</sequence>
<keyword evidence="6" id="KW-1185">Reference proteome</keyword>
<dbReference type="InterPro" id="IPR051821">
    <property type="entry name" value="Asp/Asn_beta-hydroxylase"/>
</dbReference>
<dbReference type="InterPro" id="IPR027443">
    <property type="entry name" value="IPNS-like_sf"/>
</dbReference>
<dbReference type="KEGG" id="ima:PO878_15345"/>
<name>A0AAE9Y479_9ACTN</name>
<dbReference type="EMBL" id="CP116942">
    <property type="protein sequence ID" value="WCO65877.1"/>
    <property type="molecule type" value="Genomic_DNA"/>
</dbReference>
<dbReference type="Pfam" id="PF05118">
    <property type="entry name" value="Asp_Arg_Hydrox"/>
    <property type="match status" value="1"/>
</dbReference>
<accession>A0AAE9Y479</accession>
<evidence type="ECO:0000313" key="6">
    <source>
        <dbReference type="Proteomes" id="UP001216390"/>
    </source>
</evidence>
<feature type="domain" description="Aspartyl/asparaginy/proline hydroxylase" evidence="4">
    <location>
        <begin position="47"/>
        <end position="199"/>
    </location>
</feature>
<evidence type="ECO:0000313" key="5">
    <source>
        <dbReference type="EMBL" id="WCO65877.1"/>
    </source>
</evidence>